<gene>
    <name evidence="4" type="ORF">G7026_17925</name>
</gene>
<proteinExistence type="inferred from homology"/>
<organism evidence="4 5">
    <name type="scientific">Stutzerimonas azotifigens</name>
    <dbReference type="NCBI Taxonomy" id="291995"/>
    <lineage>
        <taxon>Bacteria</taxon>
        <taxon>Pseudomonadati</taxon>
        <taxon>Pseudomonadota</taxon>
        <taxon>Gammaproteobacteria</taxon>
        <taxon>Pseudomonadales</taxon>
        <taxon>Pseudomonadaceae</taxon>
        <taxon>Stutzerimonas</taxon>
    </lineage>
</organism>
<sequence length="316" mass="33313">MRVMVTGASGFVGRRLVSKLAHEGHQVLAVVRNPSFRPGVGVERILLPQMDMPSLSEGLGKHSVDVVINLAAAGVSPNDRDLAALTNTNASQPPALVALAKDHGAVAFIHIGSSAEYGPLPGPTRYAERSPLECQKLYGATKAAGTLLTMASGTALGLPTACLRLFNIFGPGESAHRLFPSLVSRLTRGERVALSEGTQVRDFMHVDEACSAIIHVLDSLVCSPTLAGIYNVATGQGHTVRDFAEKVADMVGKLELLDFGAIPLRADDLPYVVGDPSAFEEAFGWSPTLSYQDGVKAAVVEMQGLTSRCQDGIIDG</sequence>
<name>A0ABR5Z4T2_9GAMM</name>
<evidence type="ECO:0000259" key="3">
    <source>
        <dbReference type="Pfam" id="PF01370"/>
    </source>
</evidence>
<evidence type="ECO:0000256" key="2">
    <source>
        <dbReference type="ARBA" id="ARBA00007637"/>
    </source>
</evidence>
<evidence type="ECO:0000256" key="1">
    <source>
        <dbReference type="ARBA" id="ARBA00005125"/>
    </source>
</evidence>
<evidence type="ECO:0000313" key="4">
    <source>
        <dbReference type="EMBL" id="MBA1275233.1"/>
    </source>
</evidence>
<dbReference type="EMBL" id="JAAMRF010000009">
    <property type="protein sequence ID" value="MBA1275233.1"/>
    <property type="molecule type" value="Genomic_DNA"/>
</dbReference>
<comment type="caution">
    <text evidence="4">The sequence shown here is derived from an EMBL/GenBank/DDBJ whole genome shotgun (WGS) entry which is preliminary data.</text>
</comment>
<evidence type="ECO:0000313" key="5">
    <source>
        <dbReference type="Proteomes" id="UP000786387"/>
    </source>
</evidence>
<dbReference type="InterPro" id="IPR001509">
    <property type="entry name" value="Epimerase_deHydtase"/>
</dbReference>
<keyword evidence="5" id="KW-1185">Reference proteome</keyword>
<feature type="domain" description="NAD-dependent epimerase/dehydratase" evidence="3">
    <location>
        <begin position="3"/>
        <end position="232"/>
    </location>
</feature>
<dbReference type="Proteomes" id="UP000786387">
    <property type="component" value="Unassembled WGS sequence"/>
</dbReference>
<dbReference type="PANTHER" id="PTHR43000">
    <property type="entry name" value="DTDP-D-GLUCOSE 4,6-DEHYDRATASE-RELATED"/>
    <property type="match status" value="1"/>
</dbReference>
<comment type="similarity">
    <text evidence="2">Belongs to the NAD(P)-dependent epimerase/dehydratase family.</text>
</comment>
<dbReference type="RefSeq" id="WP_181072262.1">
    <property type="nucleotide sequence ID" value="NZ_JAAMRF010000009.1"/>
</dbReference>
<accession>A0ABR5Z4T2</accession>
<comment type="pathway">
    <text evidence="1">Bacterial outer membrane biogenesis; LPS O-antigen biosynthesis.</text>
</comment>
<dbReference type="Gene3D" id="3.40.50.720">
    <property type="entry name" value="NAD(P)-binding Rossmann-like Domain"/>
    <property type="match status" value="1"/>
</dbReference>
<dbReference type="SUPFAM" id="SSF51735">
    <property type="entry name" value="NAD(P)-binding Rossmann-fold domains"/>
    <property type="match status" value="1"/>
</dbReference>
<protein>
    <submittedName>
        <fullName evidence="4">NAD(P)-dependent oxidoreductase</fullName>
    </submittedName>
</protein>
<dbReference type="CDD" id="cd08946">
    <property type="entry name" value="SDR_e"/>
    <property type="match status" value="1"/>
</dbReference>
<reference evidence="4 5" key="1">
    <citation type="submission" date="2020-02" db="EMBL/GenBank/DDBJ databases">
        <title>Synteny-based analysis reveals conserved mechanism for high triclosan tolerance in Pseudomonas, as well as instances of horizontal transfer.</title>
        <authorList>
            <person name="Mcfarland A.G."/>
            <person name="Bertucci H.K."/>
            <person name="Litmann E."/>
            <person name="Shen J."/>
            <person name="Huttenhower C."/>
            <person name="Hartmann E.M."/>
        </authorList>
    </citation>
    <scope>NUCLEOTIDE SEQUENCE [LARGE SCALE GENOMIC DNA]</scope>
    <source>
        <strain evidence="4 5">115A1</strain>
    </source>
</reference>
<dbReference type="Pfam" id="PF01370">
    <property type="entry name" value="Epimerase"/>
    <property type="match status" value="1"/>
</dbReference>
<dbReference type="InterPro" id="IPR036291">
    <property type="entry name" value="NAD(P)-bd_dom_sf"/>
</dbReference>